<dbReference type="SUPFAM" id="SSF46785">
    <property type="entry name" value="Winged helix' DNA-binding domain"/>
    <property type="match status" value="1"/>
</dbReference>
<dbReference type="SMART" id="SM00418">
    <property type="entry name" value="HTH_ARSR"/>
    <property type="match status" value="1"/>
</dbReference>
<dbReference type="InterPro" id="IPR036388">
    <property type="entry name" value="WH-like_DNA-bd_sf"/>
</dbReference>
<keyword evidence="2" id="KW-0805">Transcription regulation</keyword>
<dbReference type="Pfam" id="PF01022">
    <property type="entry name" value="HTH_5"/>
    <property type="match status" value="1"/>
</dbReference>
<dbReference type="RefSeq" id="WP_166851054.1">
    <property type="nucleotide sequence ID" value="NZ_JAAONY010000001.1"/>
</dbReference>
<dbReference type="PANTHER" id="PTHR33154">
    <property type="entry name" value="TRANSCRIPTIONAL REGULATOR, ARSR FAMILY"/>
    <property type="match status" value="1"/>
</dbReference>
<gene>
    <name evidence="6" type="ORF">HNR48_000770</name>
</gene>
<dbReference type="NCBIfam" id="NF033788">
    <property type="entry name" value="HTH_metalloreg"/>
    <property type="match status" value="1"/>
</dbReference>
<keyword evidence="7" id="KW-1185">Reference proteome</keyword>
<protein>
    <submittedName>
        <fullName evidence="6">ArsR family transcriptional regulator</fullName>
    </submittedName>
</protein>
<evidence type="ECO:0000256" key="3">
    <source>
        <dbReference type="ARBA" id="ARBA00023125"/>
    </source>
</evidence>
<dbReference type="Gene3D" id="3.40.50.150">
    <property type="entry name" value="Vaccinia Virus protein VP39"/>
    <property type="match status" value="1"/>
</dbReference>
<comment type="caution">
    <text evidence="6">The sequence shown here is derived from an EMBL/GenBank/DDBJ whole genome shotgun (WGS) entry which is preliminary data.</text>
</comment>
<dbReference type="InterPro" id="IPR029063">
    <property type="entry name" value="SAM-dependent_MTases_sf"/>
</dbReference>
<dbReference type="EMBL" id="JACHHT010000001">
    <property type="protein sequence ID" value="MBB6520492.1"/>
    <property type="molecule type" value="Genomic_DNA"/>
</dbReference>
<dbReference type="CDD" id="cd00090">
    <property type="entry name" value="HTH_ARSR"/>
    <property type="match status" value="1"/>
</dbReference>
<dbReference type="PROSITE" id="PS50987">
    <property type="entry name" value="HTH_ARSR_2"/>
    <property type="match status" value="1"/>
</dbReference>
<keyword evidence="3" id="KW-0238">DNA-binding</keyword>
<feature type="domain" description="HTH arsR-type" evidence="5">
    <location>
        <begin position="7"/>
        <end position="101"/>
    </location>
</feature>
<dbReference type="CDD" id="cd02440">
    <property type="entry name" value="AdoMet_MTases"/>
    <property type="match status" value="1"/>
</dbReference>
<dbReference type="InterPro" id="IPR011991">
    <property type="entry name" value="ArsR-like_HTH"/>
</dbReference>
<dbReference type="GO" id="GO:0008757">
    <property type="term" value="F:S-adenosylmethionine-dependent methyltransferase activity"/>
    <property type="evidence" value="ECO:0007669"/>
    <property type="project" value="InterPro"/>
</dbReference>
<dbReference type="GO" id="GO:0003677">
    <property type="term" value="F:DNA binding"/>
    <property type="evidence" value="ECO:0007669"/>
    <property type="project" value="UniProtKB-KW"/>
</dbReference>
<evidence type="ECO:0000256" key="2">
    <source>
        <dbReference type="ARBA" id="ARBA00023015"/>
    </source>
</evidence>
<name>A0A7X0JQW7_9GAMM</name>
<dbReference type="AlphaFoldDB" id="A0A7X0JQW7"/>
<evidence type="ECO:0000313" key="6">
    <source>
        <dbReference type="EMBL" id="MBB6520492.1"/>
    </source>
</evidence>
<dbReference type="Pfam" id="PF08241">
    <property type="entry name" value="Methyltransf_11"/>
    <property type="match status" value="1"/>
</dbReference>
<sequence>MSSPDAIADRPAEQLAALLKAAADPLRLEVLRVLARDSYGVLELVSIFDLKQSSMSHHLKVLASAGLVATRREGNSIFYRRALASHDPLLGDAQRRLFHSVDSLPLAEQLQAQLDEIQSEREAASRKFFTENAGKFREQADLIASFPIYREQVAEALLAAPLHDHKLALELGPGEGEFLPYLAERFDTVFALDNSPAMLETSRQLVQSEGLNNVELILGDTKRLAELELSAQCIVVNMVLHHTPSPAQIFSDLANSLASGGVLLVTDLCRHDQAWAQDACGDLWLGFEPQDLSQWSEAAGLEEGQSIYFALRNGFQIQIREFIKPALT</sequence>
<dbReference type="PANTHER" id="PTHR33154:SF18">
    <property type="entry name" value="ARSENICAL RESISTANCE OPERON REPRESSOR"/>
    <property type="match status" value="1"/>
</dbReference>
<dbReference type="InParanoid" id="A0A7X0JQW7"/>
<dbReference type="InterPro" id="IPR013216">
    <property type="entry name" value="Methyltransf_11"/>
</dbReference>
<evidence type="ECO:0000256" key="1">
    <source>
        <dbReference type="ARBA" id="ARBA00022849"/>
    </source>
</evidence>
<dbReference type="Proteomes" id="UP000528457">
    <property type="component" value="Unassembled WGS sequence"/>
</dbReference>
<dbReference type="Gene3D" id="1.10.10.10">
    <property type="entry name" value="Winged helix-like DNA-binding domain superfamily/Winged helix DNA-binding domain"/>
    <property type="match status" value="1"/>
</dbReference>
<dbReference type="GO" id="GO:0046685">
    <property type="term" value="P:response to arsenic-containing substance"/>
    <property type="evidence" value="ECO:0007669"/>
    <property type="project" value="UniProtKB-KW"/>
</dbReference>
<keyword evidence="1" id="KW-0059">Arsenical resistance</keyword>
<accession>A0A7X0JQW7</accession>
<dbReference type="InterPro" id="IPR051081">
    <property type="entry name" value="HTH_MetalResp_TranReg"/>
</dbReference>
<evidence type="ECO:0000256" key="4">
    <source>
        <dbReference type="ARBA" id="ARBA00023163"/>
    </source>
</evidence>
<dbReference type="InterPro" id="IPR001845">
    <property type="entry name" value="HTH_ArsR_DNA-bd_dom"/>
</dbReference>
<organism evidence="6 7">
    <name type="scientific">Pseudoteredinibacter isoporae</name>
    <dbReference type="NCBI Taxonomy" id="570281"/>
    <lineage>
        <taxon>Bacteria</taxon>
        <taxon>Pseudomonadati</taxon>
        <taxon>Pseudomonadota</taxon>
        <taxon>Gammaproteobacteria</taxon>
        <taxon>Cellvibrionales</taxon>
        <taxon>Cellvibrionaceae</taxon>
        <taxon>Pseudoteredinibacter</taxon>
    </lineage>
</organism>
<dbReference type="SUPFAM" id="SSF53335">
    <property type="entry name" value="S-adenosyl-L-methionine-dependent methyltransferases"/>
    <property type="match status" value="1"/>
</dbReference>
<evidence type="ECO:0000259" key="5">
    <source>
        <dbReference type="PROSITE" id="PS50987"/>
    </source>
</evidence>
<dbReference type="GO" id="GO:0003700">
    <property type="term" value="F:DNA-binding transcription factor activity"/>
    <property type="evidence" value="ECO:0007669"/>
    <property type="project" value="InterPro"/>
</dbReference>
<proteinExistence type="predicted"/>
<evidence type="ECO:0000313" key="7">
    <source>
        <dbReference type="Proteomes" id="UP000528457"/>
    </source>
</evidence>
<dbReference type="PRINTS" id="PR00778">
    <property type="entry name" value="HTHARSR"/>
</dbReference>
<keyword evidence="4" id="KW-0804">Transcription</keyword>
<dbReference type="InterPro" id="IPR036390">
    <property type="entry name" value="WH_DNA-bd_sf"/>
</dbReference>
<reference evidence="6 7" key="1">
    <citation type="submission" date="2020-08" db="EMBL/GenBank/DDBJ databases">
        <title>Genomic Encyclopedia of Type Strains, Phase IV (KMG-IV): sequencing the most valuable type-strain genomes for metagenomic binning, comparative biology and taxonomic classification.</title>
        <authorList>
            <person name="Goeker M."/>
        </authorList>
    </citation>
    <scope>NUCLEOTIDE SEQUENCE [LARGE SCALE GENOMIC DNA]</scope>
    <source>
        <strain evidence="6 7">DSM 22368</strain>
    </source>
</reference>